<proteinExistence type="inferred from homology"/>
<reference evidence="8" key="2">
    <citation type="journal article" date="2023" name="BMC Genomics">
        <title>Pest status, molecular evolution, and epigenetic factors derived from the genome assembly of Frankliniella fusca, a thysanopteran phytovirus vector.</title>
        <authorList>
            <person name="Catto M.A."/>
            <person name="Labadie P.E."/>
            <person name="Jacobson A.L."/>
            <person name="Kennedy G.G."/>
            <person name="Srinivasan R."/>
            <person name="Hunt B.G."/>
        </authorList>
    </citation>
    <scope>NUCLEOTIDE SEQUENCE</scope>
    <source>
        <strain evidence="8">PL_HMW_Pooled</strain>
    </source>
</reference>
<evidence type="ECO:0000256" key="6">
    <source>
        <dbReference type="RuleBase" id="RU363108"/>
    </source>
</evidence>
<dbReference type="InterPro" id="IPR013604">
    <property type="entry name" value="7TM_chemorcpt"/>
</dbReference>
<keyword evidence="4 6" id="KW-1133">Transmembrane helix</keyword>
<evidence type="ECO:0000256" key="1">
    <source>
        <dbReference type="ARBA" id="ARBA00004651"/>
    </source>
</evidence>
<feature type="transmembrane region" description="Helical" evidence="6">
    <location>
        <begin position="217"/>
        <end position="237"/>
    </location>
</feature>
<evidence type="ECO:0000256" key="5">
    <source>
        <dbReference type="ARBA" id="ARBA00023136"/>
    </source>
</evidence>
<feature type="region of interest" description="Disordered" evidence="7">
    <location>
        <begin position="113"/>
        <end position="136"/>
    </location>
</feature>
<dbReference type="AlphaFoldDB" id="A0AAE1HTK9"/>
<name>A0AAE1HTK9_9NEOP</name>
<evidence type="ECO:0000313" key="9">
    <source>
        <dbReference type="Proteomes" id="UP001219518"/>
    </source>
</evidence>
<keyword evidence="5 6" id="KW-0472">Membrane</keyword>
<dbReference type="GO" id="GO:0005886">
    <property type="term" value="C:plasma membrane"/>
    <property type="evidence" value="ECO:0007669"/>
    <property type="project" value="UniProtKB-SubCell"/>
</dbReference>
<feature type="compositionally biased region" description="Pro residues" evidence="7">
    <location>
        <begin position="119"/>
        <end position="129"/>
    </location>
</feature>
<evidence type="ECO:0000313" key="8">
    <source>
        <dbReference type="EMBL" id="KAK3926520.1"/>
    </source>
</evidence>
<evidence type="ECO:0000256" key="2">
    <source>
        <dbReference type="ARBA" id="ARBA00022475"/>
    </source>
</evidence>
<evidence type="ECO:0000256" key="3">
    <source>
        <dbReference type="ARBA" id="ARBA00022692"/>
    </source>
</evidence>
<comment type="similarity">
    <text evidence="6">Belongs to the insect chemoreceptor superfamily. Gustatory receptor (GR) family.</text>
</comment>
<accession>A0AAE1HTK9</accession>
<feature type="transmembrane region" description="Helical" evidence="6">
    <location>
        <begin position="174"/>
        <end position="197"/>
    </location>
</feature>
<evidence type="ECO:0000256" key="7">
    <source>
        <dbReference type="SAM" id="MobiDB-lite"/>
    </source>
</evidence>
<feature type="region of interest" description="Disordered" evidence="7">
    <location>
        <begin position="1"/>
        <end position="35"/>
    </location>
</feature>
<comment type="caution">
    <text evidence="8">The sequence shown here is derived from an EMBL/GenBank/DDBJ whole genome shotgun (WGS) entry which is preliminary data.</text>
</comment>
<comment type="subcellular location">
    <subcellularLocation>
        <location evidence="1 6">Cell membrane</location>
        <topology evidence="1 6">Multi-pass membrane protein</topology>
    </subcellularLocation>
</comment>
<gene>
    <name evidence="8" type="ORF">KUF71_014737</name>
</gene>
<keyword evidence="6 8" id="KW-0675">Receptor</keyword>
<dbReference type="EMBL" id="JAHWGI010001262">
    <property type="protein sequence ID" value="KAK3926520.1"/>
    <property type="molecule type" value="Genomic_DNA"/>
</dbReference>
<evidence type="ECO:0000256" key="4">
    <source>
        <dbReference type="ARBA" id="ARBA00022989"/>
    </source>
</evidence>
<feature type="transmembrane region" description="Helical" evidence="6">
    <location>
        <begin position="408"/>
        <end position="428"/>
    </location>
</feature>
<sequence>MAARRAPPTPPWATAPSYRDAERPPPPSWSAAKLAARDDADEALMWRARHAGKCKLDDAVADMCTSAGSRSTHPEHLVEAARRHPRKVQYTEGTPTPRDGGVHHPLLRTPVLPAGSWSPPLPPPAPRPGAGPGAAAADPRVLHDLMPLLWTLRLLLIFPVTHDGRAVRFRWRSWTTLITAVAWLALCANSLAAIRFRLAPVLDPDKNFHVWDLVPKIAITVGMSVVFVLPLTCWATAPRAIAFIEQFQRLEVQVAKVSGPVRLQGLRWRSWALSVISLLVSAVMQAAALAVLPDVRIWMLPSLLHSGTLYFILWGFWVVICSAFASYCQQVTARIPADLQRLGPPQGLRAHREIWLGLAQLLSLLGDSLGRIQTMLIGVLFVIDVAVAFTVLHFVLRGIFDRRFYWSAPVLVFMQIAIISICNAAQVATDGVREDTVRQLLAMSLVYKDGATCHEIIRFLDDIHLENPHLSACRLSVLNRASTLSFFSLACTYLVVLSQFTVSSESSTTDFVTPEPFADY</sequence>
<comment type="function">
    <text evidence="6">Gustatory receptor which mediates acceptance or avoidance behavior, depending on its substrates.</text>
</comment>
<feature type="transmembrane region" description="Helical" evidence="6">
    <location>
        <begin position="311"/>
        <end position="333"/>
    </location>
</feature>
<keyword evidence="3 6" id="KW-0812">Transmembrane</keyword>
<keyword evidence="2 6" id="KW-1003">Cell membrane</keyword>
<feature type="transmembrane region" description="Helical" evidence="6">
    <location>
        <begin position="271"/>
        <end position="291"/>
    </location>
</feature>
<protein>
    <recommendedName>
        <fullName evidence="6">Gustatory receptor</fullName>
    </recommendedName>
</protein>
<organism evidence="8 9">
    <name type="scientific">Frankliniella fusca</name>
    <dbReference type="NCBI Taxonomy" id="407009"/>
    <lineage>
        <taxon>Eukaryota</taxon>
        <taxon>Metazoa</taxon>
        <taxon>Ecdysozoa</taxon>
        <taxon>Arthropoda</taxon>
        <taxon>Hexapoda</taxon>
        <taxon>Insecta</taxon>
        <taxon>Pterygota</taxon>
        <taxon>Neoptera</taxon>
        <taxon>Paraneoptera</taxon>
        <taxon>Thysanoptera</taxon>
        <taxon>Terebrantia</taxon>
        <taxon>Thripoidea</taxon>
        <taxon>Thripidae</taxon>
        <taxon>Frankliniella</taxon>
    </lineage>
</organism>
<dbReference type="GO" id="GO:0007165">
    <property type="term" value="P:signal transduction"/>
    <property type="evidence" value="ECO:0007669"/>
    <property type="project" value="UniProtKB-KW"/>
</dbReference>
<keyword evidence="6" id="KW-0807">Transducer</keyword>
<dbReference type="Proteomes" id="UP001219518">
    <property type="component" value="Unassembled WGS sequence"/>
</dbReference>
<keyword evidence="9" id="KW-1185">Reference proteome</keyword>
<feature type="transmembrane region" description="Helical" evidence="6">
    <location>
        <begin position="484"/>
        <end position="502"/>
    </location>
</feature>
<feature type="transmembrane region" description="Helical" evidence="6">
    <location>
        <begin position="376"/>
        <end position="396"/>
    </location>
</feature>
<dbReference type="Pfam" id="PF08395">
    <property type="entry name" value="7tm_7"/>
    <property type="match status" value="1"/>
</dbReference>
<reference evidence="8" key="1">
    <citation type="submission" date="2021-07" db="EMBL/GenBank/DDBJ databases">
        <authorList>
            <person name="Catto M.A."/>
            <person name="Jacobson A."/>
            <person name="Kennedy G."/>
            <person name="Labadie P."/>
            <person name="Hunt B.G."/>
            <person name="Srinivasan R."/>
        </authorList>
    </citation>
    <scope>NUCLEOTIDE SEQUENCE</scope>
    <source>
        <strain evidence="8">PL_HMW_Pooled</strain>
        <tissue evidence="8">Head</tissue>
    </source>
</reference>
<dbReference type="GO" id="GO:0050909">
    <property type="term" value="P:sensory perception of taste"/>
    <property type="evidence" value="ECO:0007669"/>
    <property type="project" value="InterPro"/>
</dbReference>